<comment type="caution">
    <text evidence="2">The sequence shown here is derived from an EMBL/GenBank/DDBJ whole genome shotgun (WGS) entry which is preliminary data.</text>
</comment>
<feature type="non-terminal residue" evidence="2">
    <location>
        <position position="83"/>
    </location>
</feature>
<accession>X1T555</accession>
<protein>
    <recommendedName>
        <fullName evidence="3">Glycosyltransferase RgtA/B/C/D-like domain-containing protein</fullName>
    </recommendedName>
</protein>
<name>X1T555_9ZZZZ</name>
<keyword evidence="1" id="KW-1133">Transmembrane helix</keyword>
<evidence type="ECO:0008006" key="3">
    <source>
        <dbReference type="Google" id="ProtNLM"/>
    </source>
</evidence>
<keyword evidence="1" id="KW-0812">Transmembrane</keyword>
<feature type="transmembrane region" description="Helical" evidence="1">
    <location>
        <begin position="20"/>
        <end position="39"/>
    </location>
</feature>
<organism evidence="2">
    <name type="scientific">marine sediment metagenome</name>
    <dbReference type="NCBI Taxonomy" id="412755"/>
    <lineage>
        <taxon>unclassified sequences</taxon>
        <taxon>metagenomes</taxon>
        <taxon>ecological metagenomes</taxon>
    </lineage>
</organism>
<dbReference type="AlphaFoldDB" id="X1T555"/>
<evidence type="ECO:0000313" key="2">
    <source>
        <dbReference type="EMBL" id="GAI75159.1"/>
    </source>
</evidence>
<keyword evidence="1" id="KW-0472">Membrane</keyword>
<dbReference type="EMBL" id="BARW01013014">
    <property type="protein sequence ID" value="GAI75159.1"/>
    <property type="molecule type" value="Genomic_DNA"/>
</dbReference>
<reference evidence="2" key="1">
    <citation type="journal article" date="2014" name="Front. Microbiol.">
        <title>High frequency of phylogenetically diverse reductive dehalogenase-homologous genes in deep subseafloor sedimentary metagenomes.</title>
        <authorList>
            <person name="Kawai M."/>
            <person name="Futagami T."/>
            <person name="Toyoda A."/>
            <person name="Takaki Y."/>
            <person name="Nishi S."/>
            <person name="Hori S."/>
            <person name="Arai W."/>
            <person name="Tsubouchi T."/>
            <person name="Morono Y."/>
            <person name="Uchiyama I."/>
            <person name="Ito T."/>
            <person name="Fujiyama A."/>
            <person name="Inagaki F."/>
            <person name="Takami H."/>
        </authorList>
    </citation>
    <scope>NUCLEOTIDE SEQUENCE</scope>
    <source>
        <strain evidence="2">Expedition CK06-06</strain>
    </source>
</reference>
<evidence type="ECO:0000256" key="1">
    <source>
        <dbReference type="SAM" id="Phobius"/>
    </source>
</evidence>
<sequence length="83" mass="9035">MKTGTADLRASEARKVGISLNVKAIALILSGGFVLRLFLATLPGFPVDVGDFQAWSVLLADRGPWNFYDSGFFADYSPGYLYV</sequence>
<proteinExistence type="predicted"/>
<gene>
    <name evidence="2" type="ORF">S12H4_24138</name>
</gene>